<evidence type="ECO:0000313" key="7">
    <source>
        <dbReference type="Proteomes" id="UP000191522"/>
    </source>
</evidence>
<evidence type="ECO:0000256" key="1">
    <source>
        <dbReference type="ARBA" id="ARBA00022692"/>
    </source>
</evidence>
<dbReference type="Proteomes" id="UP000191522">
    <property type="component" value="Unassembled WGS sequence"/>
</dbReference>
<dbReference type="EMBL" id="MDYL01000003">
    <property type="protein sequence ID" value="OQD77015.1"/>
    <property type="molecule type" value="Genomic_DNA"/>
</dbReference>
<evidence type="ECO:0000313" key="6">
    <source>
        <dbReference type="EMBL" id="OQD77015.1"/>
    </source>
</evidence>
<dbReference type="STRING" id="69771.A0A1V6PIZ3"/>
<dbReference type="OMA" id="FEEWMAT"/>
<evidence type="ECO:0000256" key="5">
    <source>
        <dbReference type="SAM" id="MobiDB-lite"/>
    </source>
</evidence>
<keyword evidence="2 4" id="KW-1133">Transmembrane helix</keyword>
<keyword evidence="1 4" id="KW-0812">Transmembrane</keyword>
<name>A0A1V6PIZ3_PENDC</name>
<evidence type="ECO:0000256" key="2">
    <source>
        <dbReference type="ARBA" id="ARBA00022989"/>
    </source>
</evidence>
<keyword evidence="7" id="KW-1185">Reference proteome</keyword>
<dbReference type="PANTHER" id="PTHR39136:SF1">
    <property type="entry name" value="ALTERED INHERITANCE OF MITOCHONDRIA PROTEIN 11"/>
    <property type="match status" value="1"/>
</dbReference>
<comment type="subcellular location">
    <subcellularLocation>
        <location evidence="4">Membrane</location>
        <topology evidence="4">Multi-pass membrane protein</topology>
    </subcellularLocation>
</comment>
<evidence type="ECO:0000256" key="3">
    <source>
        <dbReference type="ARBA" id="ARBA00023136"/>
    </source>
</evidence>
<dbReference type="OrthoDB" id="3558022at2759"/>
<organism evidence="6 7">
    <name type="scientific">Penicillium decumbens</name>
    <dbReference type="NCBI Taxonomy" id="69771"/>
    <lineage>
        <taxon>Eukaryota</taxon>
        <taxon>Fungi</taxon>
        <taxon>Dikarya</taxon>
        <taxon>Ascomycota</taxon>
        <taxon>Pezizomycotina</taxon>
        <taxon>Eurotiomycetes</taxon>
        <taxon>Eurotiomycetidae</taxon>
        <taxon>Eurotiales</taxon>
        <taxon>Aspergillaceae</taxon>
        <taxon>Penicillium</taxon>
    </lineage>
</organism>
<comment type="similarity">
    <text evidence="4">Belongs to the AIM11 family.</text>
</comment>
<gene>
    <name evidence="4" type="primary">AIM11</name>
    <name evidence="6" type="ORF">PENDEC_c003G03621</name>
</gene>
<sequence length="246" mass="26893">MTSRTSTPKSPSFNPLITEQGIAQLSSSLLLHLFSSESICTTPSHSTDLYTESQTMLSFFNWGSSPNPDSSAPSHEGNPPSTQVSDQMPSASFTSTPSQPTTKDNTGLKLFLGGIAFSTFTVFITRRASIRKRIACNPPYYSSSVYHQPKVNGAMEAFEALNLATVNVMSFGMLTAGGAMYALDVNGVEDMRRIMRGGLEGAARGKSDEELENDIQEWVVSVLGNRFEKQLEKERAKKRDANDEEN</sequence>
<dbReference type="AlphaFoldDB" id="A0A1V6PIZ3"/>
<evidence type="ECO:0000256" key="4">
    <source>
        <dbReference type="RuleBase" id="RU367098"/>
    </source>
</evidence>
<dbReference type="PANTHER" id="PTHR39136">
    <property type="entry name" value="ALTERED INHERITANCE OF MITOCHONDRIA PROTEIN 11"/>
    <property type="match status" value="1"/>
</dbReference>
<feature type="region of interest" description="Disordered" evidence="5">
    <location>
        <begin position="65"/>
        <end position="102"/>
    </location>
</feature>
<comment type="caution">
    <text evidence="6">The sequence shown here is derived from an EMBL/GenBank/DDBJ whole genome shotgun (WGS) entry which is preliminary data.</text>
</comment>
<accession>A0A1V6PIZ3</accession>
<dbReference type="GO" id="GO:0005739">
    <property type="term" value="C:mitochondrion"/>
    <property type="evidence" value="ECO:0007669"/>
    <property type="project" value="TreeGrafter"/>
</dbReference>
<keyword evidence="3 4" id="KW-0472">Membrane</keyword>
<dbReference type="GO" id="GO:0016020">
    <property type="term" value="C:membrane"/>
    <property type="evidence" value="ECO:0007669"/>
    <property type="project" value="UniProtKB-SubCell"/>
</dbReference>
<feature type="transmembrane region" description="Helical" evidence="4">
    <location>
        <begin position="107"/>
        <end position="125"/>
    </location>
</feature>
<reference evidence="7" key="1">
    <citation type="journal article" date="2017" name="Nat. Microbiol.">
        <title>Global analysis of biosynthetic gene clusters reveals vast potential of secondary metabolite production in Penicillium species.</title>
        <authorList>
            <person name="Nielsen J.C."/>
            <person name="Grijseels S."/>
            <person name="Prigent S."/>
            <person name="Ji B."/>
            <person name="Dainat J."/>
            <person name="Nielsen K.F."/>
            <person name="Frisvad J.C."/>
            <person name="Workman M."/>
            <person name="Nielsen J."/>
        </authorList>
    </citation>
    <scope>NUCLEOTIDE SEQUENCE [LARGE SCALE GENOMIC DNA]</scope>
    <source>
        <strain evidence="7">IBT 11843</strain>
    </source>
</reference>
<protein>
    <recommendedName>
        <fullName evidence="4">Altered inheritance of mitochondria protein 11</fullName>
    </recommendedName>
</protein>
<dbReference type="InterPro" id="IPR038814">
    <property type="entry name" value="AIM11"/>
</dbReference>
<proteinExistence type="inferred from homology"/>